<dbReference type="InterPro" id="IPR001680">
    <property type="entry name" value="WD40_rpt"/>
</dbReference>
<keyword evidence="6" id="KW-1185">Reference proteome</keyword>
<dbReference type="Pfam" id="PF00400">
    <property type="entry name" value="WD40"/>
    <property type="match status" value="2"/>
</dbReference>
<dbReference type="OrthoDB" id="3367at2759"/>
<dbReference type="GO" id="GO:0051286">
    <property type="term" value="C:cell tip"/>
    <property type="evidence" value="ECO:0007669"/>
    <property type="project" value="TreeGrafter"/>
</dbReference>
<dbReference type="PROSITE" id="PS50294">
    <property type="entry name" value="WD_REPEATS_REGION"/>
    <property type="match status" value="1"/>
</dbReference>
<dbReference type="PROSITE" id="PS50082">
    <property type="entry name" value="WD_REPEATS_2"/>
    <property type="match status" value="1"/>
</dbReference>
<feature type="region of interest" description="Disordered" evidence="4">
    <location>
        <begin position="91"/>
        <end position="163"/>
    </location>
</feature>
<dbReference type="VEuPathDB" id="FungiDB:TAPDE_002779"/>
<dbReference type="InterPro" id="IPR015943">
    <property type="entry name" value="WD40/YVTN_repeat-like_dom_sf"/>
</dbReference>
<dbReference type="eggNOG" id="KOG2394">
    <property type="taxonomic scope" value="Eukaryota"/>
</dbReference>
<protein>
    <submittedName>
        <fullName evidence="5">Catabolite repression protein creC</fullName>
    </submittedName>
</protein>
<feature type="compositionally biased region" description="Basic and acidic residues" evidence="4">
    <location>
        <begin position="107"/>
        <end position="118"/>
    </location>
</feature>
<keyword evidence="2" id="KW-0677">Repeat</keyword>
<dbReference type="GO" id="GO:0032153">
    <property type="term" value="C:cell division site"/>
    <property type="evidence" value="ECO:0007669"/>
    <property type="project" value="TreeGrafter"/>
</dbReference>
<reference evidence="5 6" key="1">
    <citation type="journal article" date="2013" name="MBio">
        <title>Genome sequencing of the plant pathogen Taphrina deformans, the causal agent of peach leaf curl.</title>
        <authorList>
            <person name="Cisse O.H."/>
            <person name="Almeida J.M.G.C.F."/>
            <person name="Fonseca A."/>
            <person name="Kumar A.A."/>
            <person name="Salojaervi J."/>
            <person name="Overmyer K."/>
            <person name="Hauser P.M."/>
            <person name="Pagni M."/>
        </authorList>
    </citation>
    <scope>NUCLEOTIDE SEQUENCE [LARGE SCALE GENOMIC DNA]</scope>
    <source>
        <strain evidence="6">PYCC 5710 / ATCC 11124 / CBS 356.35 / IMI 108563 / JCM 9778 / NBRC 8474</strain>
    </source>
</reference>
<dbReference type="STRING" id="1097556.R4XAV5"/>
<dbReference type="InterPro" id="IPR036322">
    <property type="entry name" value="WD40_repeat_dom_sf"/>
</dbReference>
<feature type="compositionally biased region" description="Polar residues" evidence="4">
    <location>
        <begin position="153"/>
        <end position="163"/>
    </location>
</feature>
<feature type="repeat" description="WD" evidence="3">
    <location>
        <begin position="425"/>
        <end position="466"/>
    </location>
</feature>
<organism evidence="5 6">
    <name type="scientific">Taphrina deformans (strain PYCC 5710 / ATCC 11124 / CBS 356.35 / IMI 108563 / JCM 9778 / NBRC 8474)</name>
    <name type="common">Peach leaf curl fungus</name>
    <name type="synonym">Lalaria deformans</name>
    <dbReference type="NCBI Taxonomy" id="1097556"/>
    <lineage>
        <taxon>Eukaryota</taxon>
        <taxon>Fungi</taxon>
        <taxon>Dikarya</taxon>
        <taxon>Ascomycota</taxon>
        <taxon>Taphrinomycotina</taxon>
        <taxon>Taphrinomycetes</taxon>
        <taxon>Taphrinales</taxon>
        <taxon>Taphrinaceae</taxon>
        <taxon>Taphrina</taxon>
    </lineage>
</organism>
<dbReference type="GO" id="GO:0005634">
    <property type="term" value="C:nucleus"/>
    <property type="evidence" value="ECO:0007669"/>
    <property type="project" value="TreeGrafter"/>
</dbReference>
<feature type="compositionally biased region" description="Polar residues" evidence="4">
    <location>
        <begin position="552"/>
        <end position="563"/>
    </location>
</feature>
<dbReference type="AlphaFoldDB" id="R4XAV5"/>
<sequence>MFVPMPLTTIPTIAPHYYNKYEKLDPESVANQFVATEGTYKAIDEIQVAYPAPHPTELAPNPNPLTPHAAPLHSGMHLSVIDLSVKPGTKALRTPSMGDSFQASAYRSEEEKASHEEDGSSSSSTSSTDGDSAEHIAVSSPVTPGLASGEIFRSTSSSTGGADLTASMTATSSIFDGVYDPNSKRKKRIGTSANGTTSTFVSRAIVDGNITARLADHKREEVFVFANINRCLSWFDMGAPSLVKHEPLSKLMLSLATVVSHDVNQYTSTIKGFDVVLGTTTGDLCCFDALTTRYLRYNKQRCINPTAVTQVQWLPGSECLFMASHADGALLIYDKEREDADFFASVSQSGEGEYFPRQESSAAVSVLRSAHDTRSRTNPVSCVALSRQAINAFAFSPDNIHLAVVSDDGCLKVLDYRQERLLDVYSSYYGGLTCVSWSPDGQYIVTGGKDDLVTIWSFTERRIVARCHGHSSFITGVYFDEYKCDEYAYRIGSVSEDGKICLWDFALSSLHRPSSKSAKHAAISGTVDEGLAIVPTGRPIIAGLEMTSPATVPATTNGHSTPDGTPGASGKSAVAVTMKDGTAYHRVASRLSTAILSPITVAKVDDQAPTHLVFLKDRLLIATTGKKYGRIKTWMRP</sequence>
<comment type="caution">
    <text evidence="5">The sequence shown here is derived from an EMBL/GenBank/DDBJ whole genome shotgun (WGS) entry which is preliminary data.</text>
</comment>
<dbReference type="PANTHER" id="PTHR14107">
    <property type="entry name" value="WD REPEAT PROTEIN"/>
    <property type="match status" value="1"/>
</dbReference>
<dbReference type="PANTHER" id="PTHR14107:SF16">
    <property type="entry name" value="AT02583P"/>
    <property type="match status" value="1"/>
</dbReference>
<gene>
    <name evidence="5" type="ORF">TAPDE_002779</name>
</gene>
<dbReference type="EMBL" id="CAHR02000095">
    <property type="protein sequence ID" value="CCG82679.1"/>
    <property type="molecule type" value="Genomic_DNA"/>
</dbReference>
<evidence type="ECO:0000256" key="4">
    <source>
        <dbReference type="SAM" id="MobiDB-lite"/>
    </source>
</evidence>
<evidence type="ECO:0000256" key="3">
    <source>
        <dbReference type="PROSITE-ProRule" id="PRU00221"/>
    </source>
</evidence>
<dbReference type="GO" id="GO:0045013">
    <property type="term" value="P:carbon catabolite repression of transcription"/>
    <property type="evidence" value="ECO:0007669"/>
    <property type="project" value="TreeGrafter"/>
</dbReference>
<keyword evidence="1 3" id="KW-0853">WD repeat</keyword>
<proteinExistence type="predicted"/>
<evidence type="ECO:0000256" key="2">
    <source>
        <dbReference type="ARBA" id="ARBA00022737"/>
    </source>
</evidence>
<dbReference type="Proteomes" id="UP000013776">
    <property type="component" value="Unassembled WGS sequence"/>
</dbReference>
<evidence type="ECO:0000313" key="5">
    <source>
        <dbReference type="EMBL" id="CCG82679.1"/>
    </source>
</evidence>
<evidence type="ECO:0000256" key="1">
    <source>
        <dbReference type="ARBA" id="ARBA00022574"/>
    </source>
</evidence>
<feature type="compositionally biased region" description="Low complexity" evidence="4">
    <location>
        <begin position="120"/>
        <end position="130"/>
    </location>
</feature>
<dbReference type="InterPro" id="IPR051362">
    <property type="entry name" value="WD_repeat_creC_regulators"/>
</dbReference>
<dbReference type="SUPFAM" id="SSF50978">
    <property type="entry name" value="WD40 repeat-like"/>
    <property type="match status" value="1"/>
</dbReference>
<evidence type="ECO:0000313" key="6">
    <source>
        <dbReference type="Proteomes" id="UP000013776"/>
    </source>
</evidence>
<name>R4XAV5_TAPDE</name>
<dbReference type="SMART" id="SM00320">
    <property type="entry name" value="WD40"/>
    <property type="match status" value="4"/>
</dbReference>
<dbReference type="Gene3D" id="2.130.10.10">
    <property type="entry name" value="YVTN repeat-like/Quinoprotein amine dehydrogenase"/>
    <property type="match status" value="1"/>
</dbReference>
<accession>R4XAV5</accession>
<feature type="region of interest" description="Disordered" evidence="4">
    <location>
        <begin position="552"/>
        <end position="572"/>
    </location>
</feature>